<dbReference type="Pfam" id="PF00534">
    <property type="entry name" value="Glycos_transf_1"/>
    <property type="match status" value="1"/>
</dbReference>
<dbReference type="Gene3D" id="3.40.50.2000">
    <property type="entry name" value="Glycogen Phosphorylase B"/>
    <property type="match status" value="1"/>
</dbReference>
<accession>A0A3P7PD26</accession>
<dbReference type="GO" id="GO:0005789">
    <property type="term" value="C:endoplasmic reticulum membrane"/>
    <property type="evidence" value="ECO:0007669"/>
    <property type="project" value="TreeGrafter"/>
</dbReference>
<dbReference type="AlphaFoldDB" id="A0A3P7PD26"/>
<dbReference type="EMBL" id="UYRU01099603">
    <property type="protein sequence ID" value="VDN40801.1"/>
    <property type="molecule type" value="Genomic_DNA"/>
</dbReference>
<name>A0A3P7PD26_DIBLA</name>
<dbReference type="OrthoDB" id="6266088at2759"/>
<keyword evidence="1" id="KW-0808">Transferase</keyword>
<dbReference type="SUPFAM" id="SSF53756">
    <property type="entry name" value="UDP-Glycosyltransferase/glycogen phosphorylase"/>
    <property type="match status" value="1"/>
</dbReference>
<dbReference type="InterPro" id="IPR038013">
    <property type="entry name" value="ALG11"/>
</dbReference>
<sequence>MQILAFARFIKTFSPTGPPPNCPYRLILVGGSRDDKDAVRVEKLRELVEKSGLSDLVDFHINASWDTLSELFQHSTINLHSMVDEHFGIVALLYLIDLIPMQLGDVL</sequence>
<evidence type="ECO:0000256" key="1">
    <source>
        <dbReference type="ARBA" id="ARBA00022676"/>
    </source>
</evidence>
<organism evidence="3 4">
    <name type="scientific">Dibothriocephalus latus</name>
    <name type="common">Fish tapeworm</name>
    <name type="synonym">Diphyllobothrium latum</name>
    <dbReference type="NCBI Taxonomy" id="60516"/>
    <lineage>
        <taxon>Eukaryota</taxon>
        <taxon>Metazoa</taxon>
        <taxon>Spiralia</taxon>
        <taxon>Lophotrochozoa</taxon>
        <taxon>Platyhelminthes</taxon>
        <taxon>Cestoda</taxon>
        <taxon>Eucestoda</taxon>
        <taxon>Diphyllobothriidea</taxon>
        <taxon>Diphyllobothriidae</taxon>
        <taxon>Dibothriocephalus</taxon>
    </lineage>
</organism>
<proteinExistence type="predicted"/>
<dbReference type="InterPro" id="IPR001296">
    <property type="entry name" value="Glyco_trans_1"/>
</dbReference>
<evidence type="ECO:0000313" key="4">
    <source>
        <dbReference type="Proteomes" id="UP000281553"/>
    </source>
</evidence>
<keyword evidence="4" id="KW-1185">Reference proteome</keyword>
<dbReference type="PANTHER" id="PTHR45919:SF1">
    <property type="entry name" value="GDP-MAN:MAN(3)GLCNAC(2)-PP-DOL ALPHA-1,2-MANNOSYLTRANSFERASE"/>
    <property type="match status" value="1"/>
</dbReference>
<protein>
    <recommendedName>
        <fullName evidence="2">Glycosyl transferase family 1 domain-containing protein</fullName>
    </recommendedName>
</protein>
<dbReference type="GO" id="GO:0004377">
    <property type="term" value="F:GDP-Man:Man(3)GlcNAc(2)-PP-Dol alpha-1,2-mannosyltransferase activity"/>
    <property type="evidence" value="ECO:0007669"/>
    <property type="project" value="InterPro"/>
</dbReference>
<keyword evidence="1" id="KW-0328">Glycosyltransferase</keyword>
<reference evidence="3 4" key="1">
    <citation type="submission" date="2018-11" db="EMBL/GenBank/DDBJ databases">
        <authorList>
            <consortium name="Pathogen Informatics"/>
        </authorList>
    </citation>
    <scope>NUCLEOTIDE SEQUENCE [LARGE SCALE GENOMIC DNA]</scope>
</reference>
<dbReference type="PANTHER" id="PTHR45919">
    <property type="entry name" value="GDP-MAN:MAN(3)GLCNAC(2)-PP-DOL ALPHA-1,2-MANNOSYLTRANSFERASE"/>
    <property type="match status" value="1"/>
</dbReference>
<dbReference type="Proteomes" id="UP000281553">
    <property type="component" value="Unassembled WGS sequence"/>
</dbReference>
<evidence type="ECO:0000259" key="2">
    <source>
        <dbReference type="Pfam" id="PF00534"/>
    </source>
</evidence>
<feature type="domain" description="Glycosyl transferase family 1" evidence="2">
    <location>
        <begin position="23"/>
        <end position="92"/>
    </location>
</feature>
<evidence type="ECO:0000313" key="3">
    <source>
        <dbReference type="EMBL" id="VDN40801.1"/>
    </source>
</evidence>
<gene>
    <name evidence="3" type="ORF">DILT_LOCUS18347</name>
</gene>
<dbReference type="GO" id="GO:0006487">
    <property type="term" value="P:protein N-linked glycosylation"/>
    <property type="evidence" value="ECO:0007669"/>
    <property type="project" value="TreeGrafter"/>
</dbReference>